<gene>
    <name evidence="1" type="ORF">RUM44_011558</name>
</gene>
<dbReference type="Proteomes" id="UP001359485">
    <property type="component" value="Unassembled WGS sequence"/>
</dbReference>
<protein>
    <submittedName>
        <fullName evidence="1">Uncharacterized protein</fullName>
    </submittedName>
</protein>
<organism evidence="1 2">
    <name type="scientific">Polyplax serrata</name>
    <name type="common">Common mouse louse</name>
    <dbReference type="NCBI Taxonomy" id="468196"/>
    <lineage>
        <taxon>Eukaryota</taxon>
        <taxon>Metazoa</taxon>
        <taxon>Ecdysozoa</taxon>
        <taxon>Arthropoda</taxon>
        <taxon>Hexapoda</taxon>
        <taxon>Insecta</taxon>
        <taxon>Pterygota</taxon>
        <taxon>Neoptera</taxon>
        <taxon>Paraneoptera</taxon>
        <taxon>Psocodea</taxon>
        <taxon>Troctomorpha</taxon>
        <taxon>Phthiraptera</taxon>
        <taxon>Anoplura</taxon>
        <taxon>Polyplacidae</taxon>
        <taxon>Polyplax</taxon>
    </lineage>
</organism>
<accession>A0ABR1AQG1</accession>
<dbReference type="EMBL" id="JAWJWF010000046">
    <property type="protein sequence ID" value="KAK6624699.1"/>
    <property type="molecule type" value="Genomic_DNA"/>
</dbReference>
<reference evidence="1 2" key="1">
    <citation type="submission" date="2023-09" db="EMBL/GenBank/DDBJ databases">
        <title>Genomes of two closely related lineages of the louse Polyplax serrata with different host specificities.</title>
        <authorList>
            <person name="Martinu J."/>
            <person name="Tarabai H."/>
            <person name="Stefka J."/>
            <person name="Hypsa V."/>
        </authorList>
    </citation>
    <scope>NUCLEOTIDE SEQUENCE [LARGE SCALE GENOMIC DNA]</scope>
    <source>
        <strain evidence="1">98ZLc_SE</strain>
    </source>
</reference>
<evidence type="ECO:0000313" key="2">
    <source>
        <dbReference type="Proteomes" id="UP001359485"/>
    </source>
</evidence>
<proteinExistence type="predicted"/>
<keyword evidence="2" id="KW-1185">Reference proteome</keyword>
<comment type="caution">
    <text evidence="1">The sequence shown here is derived from an EMBL/GenBank/DDBJ whole genome shotgun (WGS) entry which is preliminary data.</text>
</comment>
<evidence type="ECO:0000313" key="1">
    <source>
        <dbReference type="EMBL" id="KAK6624699.1"/>
    </source>
</evidence>
<sequence>MEDDGDDDDELKKKFIKALEEERSKITCLQHMFFTVVRRGFKGFLLYSPGTGYMRGFWVPVPVRIRNLQCRPSNVTEIPNTYCKSLANDLAERIDYQGDYRKYLGKDLTEKHLTKRELKPEKERDAT</sequence>
<name>A0ABR1AQG1_POLSC</name>